<organism evidence="1 2">
    <name type="scientific">Amycolatopsis nalaikhensis</name>
    <dbReference type="NCBI Taxonomy" id="715472"/>
    <lineage>
        <taxon>Bacteria</taxon>
        <taxon>Bacillati</taxon>
        <taxon>Actinomycetota</taxon>
        <taxon>Actinomycetes</taxon>
        <taxon>Pseudonocardiales</taxon>
        <taxon>Pseudonocardiaceae</taxon>
        <taxon>Amycolatopsis</taxon>
    </lineage>
</organism>
<proteinExistence type="predicted"/>
<dbReference type="Proteomes" id="UP001227101">
    <property type="component" value="Chromosome"/>
</dbReference>
<evidence type="ECO:0008006" key="3">
    <source>
        <dbReference type="Google" id="ProtNLM"/>
    </source>
</evidence>
<dbReference type="EMBL" id="CP127173">
    <property type="protein sequence ID" value="WIV57791.1"/>
    <property type="molecule type" value="Genomic_DNA"/>
</dbReference>
<keyword evidence="2" id="KW-1185">Reference proteome</keyword>
<dbReference type="RefSeq" id="WP_285455098.1">
    <property type="nucleotide sequence ID" value="NZ_CP127173.1"/>
</dbReference>
<evidence type="ECO:0000313" key="2">
    <source>
        <dbReference type="Proteomes" id="UP001227101"/>
    </source>
</evidence>
<gene>
    <name evidence="1" type="ORF">QP939_03650</name>
</gene>
<protein>
    <recommendedName>
        <fullName evidence="3">DUF4365 domain-containing protein</fullName>
    </recommendedName>
</protein>
<reference evidence="1 2" key="1">
    <citation type="submission" date="2023-06" db="EMBL/GenBank/DDBJ databases">
        <authorList>
            <person name="Oyuntsetseg B."/>
            <person name="Kim S.B."/>
        </authorList>
    </citation>
    <scope>NUCLEOTIDE SEQUENCE [LARGE SCALE GENOMIC DNA]</scope>
    <source>
        <strain evidence="1 2">2-2</strain>
    </source>
</reference>
<evidence type="ECO:0000313" key="1">
    <source>
        <dbReference type="EMBL" id="WIV57791.1"/>
    </source>
</evidence>
<sequence length="171" mass="18660">MDVEGGSDEYLSKSASAGRMGKAVEYLIASVCILATRGELNVSTSLVDDEGVDLVFNRRNSSATLAVQVKARMSDSKRVQSDGFVAFVRSQTFRPRADMDLLFVAVDIVEGRIMCAWLIPSEAFAANAGNPNSRGRLRFSASMRETSSDKWVSYRLTAAALPSKILNRLEV</sequence>
<accession>A0ABY8XQJ5</accession>
<name>A0ABY8XQJ5_9PSEU</name>